<organism evidence="2 3">
    <name type="scientific">Adineta ricciae</name>
    <name type="common">Rotifer</name>
    <dbReference type="NCBI Taxonomy" id="249248"/>
    <lineage>
        <taxon>Eukaryota</taxon>
        <taxon>Metazoa</taxon>
        <taxon>Spiralia</taxon>
        <taxon>Gnathifera</taxon>
        <taxon>Rotifera</taxon>
        <taxon>Eurotatoria</taxon>
        <taxon>Bdelloidea</taxon>
        <taxon>Adinetida</taxon>
        <taxon>Adinetidae</taxon>
        <taxon>Adineta</taxon>
    </lineage>
</organism>
<evidence type="ECO:0000313" key="3">
    <source>
        <dbReference type="Proteomes" id="UP000663852"/>
    </source>
</evidence>
<comment type="caution">
    <text evidence="2">The sequence shown here is derived from an EMBL/GenBank/DDBJ whole genome shotgun (WGS) entry which is preliminary data.</text>
</comment>
<reference evidence="2" key="1">
    <citation type="submission" date="2021-02" db="EMBL/GenBank/DDBJ databases">
        <authorList>
            <person name="Nowell W R."/>
        </authorList>
    </citation>
    <scope>NUCLEOTIDE SEQUENCE</scope>
</reference>
<evidence type="ECO:0000256" key="1">
    <source>
        <dbReference type="SAM" id="Phobius"/>
    </source>
</evidence>
<accession>A0A813PQY8</accession>
<gene>
    <name evidence="2" type="ORF">EDS130_LOCUS2447</name>
</gene>
<dbReference type="AlphaFoldDB" id="A0A813PQY8"/>
<evidence type="ECO:0000313" key="2">
    <source>
        <dbReference type="EMBL" id="CAF0754111.1"/>
    </source>
</evidence>
<dbReference type="Proteomes" id="UP000663852">
    <property type="component" value="Unassembled WGS sequence"/>
</dbReference>
<keyword evidence="1" id="KW-1133">Transmembrane helix</keyword>
<name>A0A813PQY8_ADIRI</name>
<protein>
    <submittedName>
        <fullName evidence="2">Uncharacterized protein</fullName>
    </submittedName>
</protein>
<sequence length="126" mass="14654">MFMYGLTAGSIIPLSVVYIIRPESLTNLLEFVSSSLLLALNWSEDVAQRFNLSHDLFSSTHNTNSILPRKLYSCYTIESWYNLFSWIIYICFVLSLIIFIFNQRFKSSNELFSNDEETPSEQESIE</sequence>
<dbReference type="OrthoDB" id="10021229at2759"/>
<proteinExistence type="predicted"/>
<keyword evidence="1" id="KW-0812">Transmembrane</keyword>
<dbReference type="EMBL" id="CAJNOJ010000006">
    <property type="protein sequence ID" value="CAF0754111.1"/>
    <property type="molecule type" value="Genomic_DNA"/>
</dbReference>
<feature type="transmembrane region" description="Helical" evidence="1">
    <location>
        <begin position="80"/>
        <end position="101"/>
    </location>
</feature>
<keyword evidence="1" id="KW-0472">Membrane</keyword>